<dbReference type="AlphaFoldDB" id="A0A514BW40"/>
<dbReference type="Pfam" id="PF00561">
    <property type="entry name" value="Abhydrolase_1"/>
    <property type="match status" value="1"/>
</dbReference>
<name>A0A514BW40_9GAMM</name>
<dbReference type="Proteomes" id="UP000317199">
    <property type="component" value="Chromosome"/>
</dbReference>
<dbReference type="GO" id="GO:0016787">
    <property type="term" value="F:hydrolase activity"/>
    <property type="evidence" value="ECO:0007669"/>
    <property type="project" value="UniProtKB-KW"/>
</dbReference>
<dbReference type="KEGG" id="lyj:FKV23_00415"/>
<organism evidence="3 4">
    <name type="scientific">Marilutibacter alkalisoli</name>
    <dbReference type="NCBI Taxonomy" id="2591633"/>
    <lineage>
        <taxon>Bacteria</taxon>
        <taxon>Pseudomonadati</taxon>
        <taxon>Pseudomonadota</taxon>
        <taxon>Gammaproteobacteria</taxon>
        <taxon>Lysobacterales</taxon>
        <taxon>Lysobacteraceae</taxon>
        <taxon>Marilutibacter</taxon>
    </lineage>
</organism>
<feature type="domain" description="AB hydrolase-1" evidence="1">
    <location>
        <begin position="73"/>
        <end position="213"/>
    </location>
</feature>
<dbReference type="SUPFAM" id="SSF53474">
    <property type="entry name" value="alpha/beta-Hydrolases"/>
    <property type="match status" value="1"/>
</dbReference>
<feature type="domain" description="Peptidase S33 tripeptidyl aminopeptidase-like C-terminal" evidence="2">
    <location>
        <begin position="364"/>
        <end position="435"/>
    </location>
</feature>
<reference evidence="3 4" key="1">
    <citation type="submission" date="2019-06" db="EMBL/GenBank/DDBJ databases">
        <title>Lysobacter alkalisoli sp. nov. isolated from saline-alkali soil.</title>
        <authorList>
            <person name="Sun J.-Q."/>
            <person name="Xu L."/>
        </authorList>
    </citation>
    <scope>NUCLEOTIDE SEQUENCE [LARGE SCALE GENOMIC DNA]</scope>
    <source>
        <strain evidence="3 4">SJ-36</strain>
    </source>
</reference>
<dbReference type="Pfam" id="PF08386">
    <property type="entry name" value="Abhydrolase_4"/>
    <property type="match status" value="1"/>
</dbReference>
<dbReference type="PANTHER" id="PTHR43798:SF27">
    <property type="entry name" value="HYDROLASE ALPHA_BETA HYDROLASE FOLD FAMILY"/>
    <property type="match status" value="1"/>
</dbReference>
<dbReference type="Gene3D" id="3.40.50.1820">
    <property type="entry name" value="alpha/beta hydrolase"/>
    <property type="match status" value="1"/>
</dbReference>
<dbReference type="EMBL" id="CP041242">
    <property type="protein sequence ID" value="QDH71624.1"/>
    <property type="molecule type" value="Genomic_DNA"/>
</dbReference>
<protein>
    <submittedName>
        <fullName evidence="3">Alpha/beta hydrolase</fullName>
    </submittedName>
</protein>
<evidence type="ECO:0000259" key="1">
    <source>
        <dbReference type="Pfam" id="PF00561"/>
    </source>
</evidence>
<dbReference type="InterPro" id="IPR029058">
    <property type="entry name" value="AB_hydrolase_fold"/>
</dbReference>
<sequence length="451" mass="48652">MYGLPIQAAAVEADRFAPCADIAEFPELADSLCLTTSVPLRHESPDGTSIELSVRRFPATEPASRRGEIWLVAGGPGEPGASFHPLLPTFRQAFPHYDLVLPDHRGTGGSERLCPKQESLDSPDGVALAGEEWGPCIGALYADTDRTSAFTITQAAHDLSTLLTRHRGDGEVLLYSVSYGTQLALRMLQAAPPALDGLILDGLVPPENEAKWDLSHRTAVVDEVGRAFLGEAQAMAYQRLLDTAAPEAAWRSHVPGGDLRRFFGALLNFPTLRARIPSIVDELSGEDDAELRATVADLQTMMEEMTRHPLSPPSLPLVMLISASENNERRDLSRETVEAEAEAALFTSPLPGFLVDSPVPRYERDEWFGSTPASLPRTLVIHGTLDPNTPYAGARAHAEGLAEAGPLTFSTVHRGAHLLAYVAPTCFIEVASAFVEGTLVPERCTEPGQEP</sequence>
<proteinExistence type="predicted"/>
<dbReference type="PANTHER" id="PTHR43798">
    <property type="entry name" value="MONOACYLGLYCEROL LIPASE"/>
    <property type="match status" value="1"/>
</dbReference>
<dbReference type="InterPro" id="IPR013595">
    <property type="entry name" value="Pept_S33_TAP-like_C"/>
</dbReference>
<dbReference type="InterPro" id="IPR050266">
    <property type="entry name" value="AB_hydrolase_sf"/>
</dbReference>
<evidence type="ECO:0000259" key="2">
    <source>
        <dbReference type="Pfam" id="PF08386"/>
    </source>
</evidence>
<dbReference type="GO" id="GO:0016020">
    <property type="term" value="C:membrane"/>
    <property type="evidence" value="ECO:0007669"/>
    <property type="project" value="TreeGrafter"/>
</dbReference>
<evidence type="ECO:0000313" key="4">
    <source>
        <dbReference type="Proteomes" id="UP000317199"/>
    </source>
</evidence>
<dbReference type="OrthoDB" id="613638at2"/>
<dbReference type="InterPro" id="IPR000073">
    <property type="entry name" value="AB_hydrolase_1"/>
</dbReference>
<gene>
    <name evidence="3" type="ORF">FKV23_00415</name>
</gene>
<keyword evidence="4" id="KW-1185">Reference proteome</keyword>
<accession>A0A514BW40</accession>
<keyword evidence="3" id="KW-0378">Hydrolase</keyword>
<evidence type="ECO:0000313" key="3">
    <source>
        <dbReference type="EMBL" id="QDH71624.1"/>
    </source>
</evidence>